<accession>A0A813SHG8</accession>
<organism evidence="1 2">
    <name type="scientific">Brachionus calyciflorus</name>
    <dbReference type="NCBI Taxonomy" id="104777"/>
    <lineage>
        <taxon>Eukaryota</taxon>
        <taxon>Metazoa</taxon>
        <taxon>Spiralia</taxon>
        <taxon>Gnathifera</taxon>
        <taxon>Rotifera</taxon>
        <taxon>Eurotatoria</taxon>
        <taxon>Monogononta</taxon>
        <taxon>Pseudotrocha</taxon>
        <taxon>Ploima</taxon>
        <taxon>Brachionidae</taxon>
        <taxon>Brachionus</taxon>
    </lineage>
</organism>
<dbReference type="OrthoDB" id="10333061at2759"/>
<dbReference type="Proteomes" id="UP000663879">
    <property type="component" value="Unassembled WGS sequence"/>
</dbReference>
<evidence type="ECO:0000313" key="2">
    <source>
        <dbReference type="Proteomes" id="UP000663879"/>
    </source>
</evidence>
<name>A0A813SHG8_9BILA</name>
<evidence type="ECO:0000313" key="1">
    <source>
        <dbReference type="EMBL" id="CAF0796390.1"/>
    </source>
</evidence>
<dbReference type="EMBL" id="CAJNOC010000725">
    <property type="protein sequence ID" value="CAF0796390.1"/>
    <property type="molecule type" value="Genomic_DNA"/>
</dbReference>
<comment type="caution">
    <text evidence="1">The sequence shown here is derived from an EMBL/GenBank/DDBJ whole genome shotgun (WGS) entry which is preliminary data.</text>
</comment>
<proteinExistence type="predicted"/>
<keyword evidence="2" id="KW-1185">Reference proteome</keyword>
<reference evidence="1" key="1">
    <citation type="submission" date="2021-02" db="EMBL/GenBank/DDBJ databases">
        <authorList>
            <person name="Nowell W R."/>
        </authorList>
    </citation>
    <scope>NUCLEOTIDE SEQUENCE</scope>
    <source>
        <strain evidence="1">Ploen Becks lab</strain>
    </source>
</reference>
<dbReference type="AlphaFoldDB" id="A0A813SHG8"/>
<dbReference type="SUPFAM" id="SSF49599">
    <property type="entry name" value="TRAF domain-like"/>
    <property type="match status" value="1"/>
</dbReference>
<sequence>MSINLNRSVSKRPSISNTLIQSQDNVIVGSPNQESLNQNLRTRRTRCVVNFSLEDFTRIHAQFSDKNRAAHVETPVYSFYDNENIKFQLRFVPGKHSLNFDVLYKGSDPSAQLFLELYLLDQYGRRHNFDYGRKVECQLSAHNSESIGNYIYDRDDLEKKRDKLFVGDKLVVSLEVSATWIEVSDNNSNTPEK</sequence>
<gene>
    <name evidence="1" type="ORF">OXX778_LOCUS6235</name>
</gene>
<protein>
    <submittedName>
        <fullName evidence="1">Uncharacterized protein</fullName>
    </submittedName>
</protein>